<dbReference type="OrthoDB" id="360161at2759"/>
<name>A0A8J6KC62_ELECQ</name>
<dbReference type="InterPro" id="IPR027417">
    <property type="entry name" value="P-loop_NTPase"/>
</dbReference>
<evidence type="ECO:0000256" key="1">
    <source>
        <dbReference type="ARBA" id="ARBA00004496"/>
    </source>
</evidence>
<keyword evidence="14" id="KW-1185">Reference proteome</keyword>
<dbReference type="GO" id="GO:0016787">
    <property type="term" value="F:hydrolase activity"/>
    <property type="evidence" value="ECO:0007669"/>
    <property type="project" value="UniProtKB-KW"/>
</dbReference>
<evidence type="ECO:0000256" key="9">
    <source>
        <dbReference type="SAM" id="MobiDB-lite"/>
    </source>
</evidence>
<comment type="subcellular location">
    <subcellularLocation>
        <location evidence="1">Cytoplasm</location>
    </subcellularLocation>
</comment>
<dbReference type="InterPro" id="IPR014001">
    <property type="entry name" value="Helicase_ATP-bd"/>
</dbReference>
<evidence type="ECO:0000313" key="14">
    <source>
        <dbReference type="Proteomes" id="UP000770717"/>
    </source>
</evidence>
<reference evidence="13" key="1">
    <citation type="thesis" date="2020" institute="ProQuest LLC" country="789 East Eisenhower Parkway, Ann Arbor, MI, USA">
        <title>Comparative Genomics and Chromosome Evolution.</title>
        <authorList>
            <person name="Mudd A.B."/>
        </authorList>
    </citation>
    <scope>NUCLEOTIDE SEQUENCE</scope>
    <source>
        <strain evidence="13">HN-11 Male</strain>
        <tissue evidence="13">Kidney and liver</tissue>
    </source>
</reference>
<dbReference type="InterPro" id="IPR011545">
    <property type="entry name" value="DEAD/DEAH_box_helicase_dom"/>
</dbReference>
<dbReference type="GO" id="GO:0003676">
    <property type="term" value="F:nucleic acid binding"/>
    <property type="evidence" value="ECO:0007669"/>
    <property type="project" value="InterPro"/>
</dbReference>
<dbReference type="PRINTS" id="PR01217">
    <property type="entry name" value="PRICHEXTENSN"/>
</dbReference>
<dbReference type="PANTHER" id="PTHR47959">
    <property type="entry name" value="ATP-DEPENDENT RNA HELICASE RHLE-RELATED"/>
    <property type="match status" value="1"/>
</dbReference>
<dbReference type="PANTHER" id="PTHR47959:SF1">
    <property type="entry name" value="ATP-DEPENDENT RNA HELICASE DBPA"/>
    <property type="match status" value="1"/>
</dbReference>
<dbReference type="SUPFAM" id="SSF52540">
    <property type="entry name" value="P-loop containing nucleoside triphosphate hydrolases"/>
    <property type="match status" value="2"/>
</dbReference>
<dbReference type="InterPro" id="IPR014014">
    <property type="entry name" value="RNA_helicase_DEAD_Q_motif"/>
</dbReference>
<feature type="region of interest" description="Disordered" evidence="9">
    <location>
        <begin position="1"/>
        <end position="209"/>
    </location>
</feature>
<dbReference type="Pfam" id="PF00270">
    <property type="entry name" value="DEAD"/>
    <property type="match status" value="1"/>
</dbReference>
<feature type="domain" description="Helicase C-terminal" evidence="11">
    <location>
        <begin position="566"/>
        <end position="729"/>
    </location>
</feature>
<accession>A0A8J6KC62</accession>
<feature type="domain" description="DEAD-box RNA helicase Q" evidence="12">
    <location>
        <begin position="353"/>
        <end position="381"/>
    </location>
</feature>
<dbReference type="GO" id="GO:0005524">
    <property type="term" value="F:ATP binding"/>
    <property type="evidence" value="ECO:0007669"/>
    <property type="project" value="UniProtKB-KW"/>
</dbReference>
<evidence type="ECO:0000256" key="8">
    <source>
        <dbReference type="PROSITE-ProRule" id="PRU00552"/>
    </source>
</evidence>
<feature type="short sequence motif" description="Q motif" evidence="8">
    <location>
        <begin position="353"/>
        <end position="381"/>
    </location>
</feature>
<feature type="compositionally biased region" description="Low complexity" evidence="9">
    <location>
        <begin position="30"/>
        <end position="44"/>
    </location>
</feature>
<dbReference type="SMART" id="SM00490">
    <property type="entry name" value="HELICc"/>
    <property type="match status" value="1"/>
</dbReference>
<dbReference type="EC" id="3.6.4.13" evidence="3"/>
<dbReference type="PROSITE" id="PS51194">
    <property type="entry name" value="HELICASE_CTER"/>
    <property type="match status" value="1"/>
</dbReference>
<keyword evidence="7" id="KW-0067">ATP-binding</keyword>
<keyword evidence="6" id="KW-0347">Helicase</keyword>
<feature type="compositionally biased region" description="Low complexity" evidence="9">
    <location>
        <begin position="78"/>
        <end position="90"/>
    </location>
</feature>
<evidence type="ECO:0000259" key="11">
    <source>
        <dbReference type="PROSITE" id="PS51194"/>
    </source>
</evidence>
<dbReference type="InterPro" id="IPR050079">
    <property type="entry name" value="DEAD_box_RNA_helicase"/>
</dbReference>
<dbReference type="PROSITE" id="PS51192">
    <property type="entry name" value="HELICASE_ATP_BIND_1"/>
    <property type="match status" value="1"/>
</dbReference>
<evidence type="ECO:0000256" key="3">
    <source>
        <dbReference type="ARBA" id="ARBA00012552"/>
    </source>
</evidence>
<evidence type="ECO:0000256" key="4">
    <source>
        <dbReference type="ARBA" id="ARBA00022741"/>
    </source>
</evidence>
<comment type="similarity">
    <text evidence="2">Belongs to the DEAD box helicase family. DDX59 subfamily.</text>
</comment>
<protein>
    <recommendedName>
        <fullName evidence="3">RNA helicase</fullName>
        <ecNumber evidence="3">3.6.4.13</ecNumber>
    </recommendedName>
</protein>
<dbReference type="InterPro" id="IPR001650">
    <property type="entry name" value="Helicase_C-like"/>
</dbReference>
<dbReference type="GO" id="GO:0003724">
    <property type="term" value="F:RNA helicase activity"/>
    <property type="evidence" value="ECO:0007669"/>
    <property type="project" value="UniProtKB-EC"/>
</dbReference>
<organism evidence="13 14">
    <name type="scientific">Eleutherodactylus coqui</name>
    <name type="common">Puerto Rican coqui</name>
    <dbReference type="NCBI Taxonomy" id="57060"/>
    <lineage>
        <taxon>Eukaryota</taxon>
        <taxon>Metazoa</taxon>
        <taxon>Chordata</taxon>
        <taxon>Craniata</taxon>
        <taxon>Vertebrata</taxon>
        <taxon>Euteleostomi</taxon>
        <taxon>Amphibia</taxon>
        <taxon>Batrachia</taxon>
        <taxon>Anura</taxon>
        <taxon>Neobatrachia</taxon>
        <taxon>Hyloidea</taxon>
        <taxon>Eleutherodactylidae</taxon>
        <taxon>Eleutherodactylinae</taxon>
        <taxon>Eleutherodactylus</taxon>
        <taxon>Eleutherodactylus</taxon>
    </lineage>
</organism>
<dbReference type="Proteomes" id="UP000770717">
    <property type="component" value="Unassembled WGS sequence"/>
</dbReference>
<dbReference type="Gene3D" id="3.30.60.220">
    <property type="match status" value="1"/>
</dbReference>
<gene>
    <name evidence="13" type="ORF">GDO78_009313</name>
</gene>
<dbReference type="Pfam" id="PF00271">
    <property type="entry name" value="Helicase_C"/>
    <property type="match status" value="1"/>
</dbReference>
<evidence type="ECO:0000256" key="2">
    <source>
        <dbReference type="ARBA" id="ARBA00009718"/>
    </source>
</evidence>
<proteinExistence type="inferred from homology"/>
<keyword evidence="5" id="KW-0378">Hydrolase</keyword>
<evidence type="ECO:0000256" key="5">
    <source>
        <dbReference type="ARBA" id="ARBA00022801"/>
    </source>
</evidence>
<dbReference type="CDD" id="cd18787">
    <property type="entry name" value="SF2_C_DEAD"/>
    <property type="match status" value="1"/>
</dbReference>
<dbReference type="GO" id="GO:0005829">
    <property type="term" value="C:cytosol"/>
    <property type="evidence" value="ECO:0007669"/>
    <property type="project" value="TreeGrafter"/>
</dbReference>
<dbReference type="SMART" id="SM00487">
    <property type="entry name" value="DEXDc"/>
    <property type="match status" value="1"/>
</dbReference>
<dbReference type="Pfam" id="PF04438">
    <property type="entry name" value="zf-HIT"/>
    <property type="match status" value="1"/>
</dbReference>
<keyword evidence="4" id="KW-0547">Nucleotide-binding</keyword>
<dbReference type="InterPro" id="IPR007529">
    <property type="entry name" value="Znf_HIT"/>
</dbReference>
<dbReference type="CDD" id="cd23022">
    <property type="entry name" value="zf-HIT_DDX59"/>
    <property type="match status" value="1"/>
</dbReference>
<comment type="caution">
    <text evidence="13">The sequence shown here is derived from an EMBL/GenBank/DDBJ whole genome shotgun (WGS) entry which is preliminary data.</text>
</comment>
<dbReference type="EMBL" id="WNTK01000005">
    <property type="protein sequence ID" value="KAG9483319.1"/>
    <property type="molecule type" value="Genomic_DNA"/>
</dbReference>
<dbReference type="PROSITE" id="PS51195">
    <property type="entry name" value="Q_MOTIF"/>
    <property type="match status" value="1"/>
</dbReference>
<evidence type="ECO:0000259" key="10">
    <source>
        <dbReference type="PROSITE" id="PS51192"/>
    </source>
</evidence>
<evidence type="ECO:0000256" key="6">
    <source>
        <dbReference type="ARBA" id="ARBA00022806"/>
    </source>
</evidence>
<feature type="domain" description="Helicase ATP-binding" evidence="10">
    <location>
        <begin position="384"/>
        <end position="555"/>
    </location>
</feature>
<evidence type="ECO:0000313" key="13">
    <source>
        <dbReference type="EMBL" id="KAG9483319.1"/>
    </source>
</evidence>
<sequence length="766" mass="83022">MFVPRAVKRRQEAGGPGGKRRGTGELNCQSSSANAAASAPELSSTMGQPAVTDPSIPLRPEPSSMTTFCKVPLPPQLLSPAPAAASHLSPAPLPPVPHPAPPSPSSAPLPPVPHPAPPSPSSAPLPPVPHPAPPSPSSAPLPPVPHPAPPSPSSAPLPPVPHPAPPSASSAPLPPVPHPAPPSPSSAPLPPVPHPSLPLPISLTTSDAEDEPIKSYSKLQRWPLQGEPVCVVCGRYGEYICDQTEHDVCSLECKAKDLLQSTGTVLSEETASAHQSSSSLHITAEHSPLPNPDGLMTALPPVHPLTEAESSPSHDATYKEHAFIAGLGQDQIDHLRQQLGLSVQGRAVCRPVIEFEHCNFVPTLYTNLKRAGYEVPTPIQMQMIPVGLMRRDILASADTGSGKTAAFLLPAVVRCMEQKDAPAVLILTPTRELALQIEKQAQELMFKLPQMKTAVLVGGMPLPPQKHRLRQNVQIIIATPGRLLEIISHDCVNLGELKMLILDEADTMLKMGFQEQVLEILENTPQDRQTVLVSATIPDSIEKFAQLLLKDPVRITVGEKNQPCSNVRQIVLWVEEPSKKKKLFQILNDSKLFQPPILVFVDCRLGADLLSEAVRKITELECVAFHSEKSQLERTNILQGLLHGRYDVVVSTGVLGRGLDLVHVKLVVNFDMPSSMDEYVHQIGRSGRLGNRGTAITFINNKNKNLFWDLVKRVQPTGLLLPPQLLNSPYVVEQKRVEKRKQQNKLVTGDQILDLIRKHDKHKSHK</sequence>
<evidence type="ECO:0000259" key="12">
    <source>
        <dbReference type="PROSITE" id="PS51195"/>
    </source>
</evidence>
<evidence type="ECO:0000256" key="7">
    <source>
        <dbReference type="ARBA" id="ARBA00022840"/>
    </source>
</evidence>
<dbReference type="AlphaFoldDB" id="A0A8J6KC62"/>
<feature type="compositionally biased region" description="Pro residues" evidence="9">
    <location>
        <begin position="91"/>
        <end position="198"/>
    </location>
</feature>
<dbReference type="Gene3D" id="3.40.50.300">
    <property type="entry name" value="P-loop containing nucleotide triphosphate hydrolases"/>
    <property type="match status" value="2"/>
</dbReference>